<dbReference type="RefSeq" id="WP_179238775.1">
    <property type="nucleotide sequence ID" value="NZ_JACBNQ010000016.1"/>
</dbReference>
<name>A0A974BL47_SEDHY</name>
<keyword evidence="1" id="KW-0812">Transmembrane</keyword>
<dbReference type="Proteomes" id="UP000611629">
    <property type="component" value="Unassembled WGS sequence"/>
</dbReference>
<evidence type="ECO:0000256" key="1">
    <source>
        <dbReference type="SAM" id="Phobius"/>
    </source>
</evidence>
<keyword evidence="1" id="KW-0472">Membrane</keyword>
<keyword evidence="1" id="KW-1133">Transmembrane helix</keyword>
<feature type="transmembrane region" description="Helical" evidence="1">
    <location>
        <begin position="35"/>
        <end position="52"/>
    </location>
</feature>
<proteinExistence type="predicted"/>
<protein>
    <recommendedName>
        <fullName evidence="4">DUF340 domain-containing protein</fullName>
    </recommendedName>
</protein>
<dbReference type="AlphaFoldDB" id="A0A974BL47"/>
<feature type="transmembrane region" description="Helical" evidence="1">
    <location>
        <begin position="6"/>
        <end position="23"/>
    </location>
</feature>
<sequence length="102" mass="11192">MALRILMYFGLLAVGWFISSKGLIHNNLMKKISGIQAVILFGLIYVMGVRVGMDEQVLSSIGKIGLTAAVFAVVTVAFSIFFVYLLRKKLFSDKRITGGSDD</sequence>
<comment type="caution">
    <text evidence="2">The sequence shown here is derived from an EMBL/GenBank/DDBJ whole genome shotgun (WGS) entry which is preliminary data.</text>
</comment>
<dbReference type="EMBL" id="JACBNQ010000016">
    <property type="protein sequence ID" value="NYB75072.1"/>
    <property type="molecule type" value="Genomic_DNA"/>
</dbReference>
<gene>
    <name evidence="2" type="ORF">HZF24_13065</name>
</gene>
<accession>A0A974BL47</accession>
<keyword evidence="3" id="KW-1185">Reference proteome</keyword>
<organism evidence="2 3">
    <name type="scientific">Sedimentibacter hydroxybenzoicus DSM 7310</name>
    <dbReference type="NCBI Taxonomy" id="1123245"/>
    <lineage>
        <taxon>Bacteria</taxon>
        <taxon>Bacillati</taxon>
        <taxon>Bacillota</taxon>
        <taxon>Tissierellia</taxon>
        <taxon>Sedimentibacter</taxon>
    </lineage>
</organism>
<reference evidence="2" key="1">
    <citation type="submission" date="2020-07" db="EMBL/GenBank/DDBJ databases">
        <title>Genomic analysis of a strain of Sedimentibacter Hydroxybenzoicus DSM7310.</title>
        <authorList>
            <person name="Ma S."/>
        </authorList>
    </citation>
    <scope>NUCLEOTIDE SEQUENCE</scope>
    <source>
        <strain evidence="2">DSM 7310</strain>
    </source>
</reference>
<feature type="transmembrane region" description="Helical" evidence="1">
    <location>
        <begin position="64"/>
        <end position="86"/>
    </location>
</feature>
<evidence type="ECO:0000313" key="3">
    <source>
        <dbReference type="Proteomes" id="UP000611629"/>
    </source>
</evidence>
<evidence type="ECO:0000313" key="2">
    <source>
        <dbReference type="EMBL" id="NYB75072.1"/>
    </source>
</evidence>
<evidence type="ECO:0008006" key="4">
    <source>
        <dbReference type="Google" id="ProtNLM"/>
    </source>
</evidence>